<evidence type="ECO:0000313" key="2">
    <source>
        <dbReference type="EMBL" id="AKB28731.1"/>
    </source>
</evidence>
<dbReference type="Gene3D" id="3.40.50.720">
    <property type="entry name" value="NAD(P)-binding Rossmann-like Domain"/>
    <property type="match status" value="1"/>
</dbReference>
<accession>A0A0E3L8L5</accession>
<dbReference type="InterPro" id="IPR036291">
    <property type="entry name" value="NAD(P)-bd_dom_sf"/>
</dbReference>
<dbReference type="SUPFAM" id="SSF51735">
    <property type="entry name" value="NAD(P)-binding Rossmann-fold domains"/>
    <property type="match status" value="1"/>
</dbReference>
<dbReference type="GeneID" id="24860876"/>
<keyword evidence="3" id="KW-1185">Reference proteome</keyword>
<sequence>MEPKASDWIDFWDANTFAVITDNTKPAMKWTASELKKRGKKVYLVDLSDKPGPGSLKSVSELPTGLDRAIIGITKSEPGDLIPVLKERGAKKVWIHWKTETEKALGACRDEELECLAGRCPMMYLGSGLSIHGVHRAIAKMTGNY</sequence>
<evidence type="ECO:0000259" key="1">
    <source>
        <dbReference type="Pfam" id="PF13380"/>
    </source>
</evidence>
<name>A0A0E3L8L5_9EURY</name>
<dbReference type="OrthoDB" id="130616at2157"/>
<organism evidence="2 3">
    <name type="scientific">Methanosarcina siciliae T4/M</name>
    <dbReference type="NCBI Taxonomy" id="1434120"/>
    <lineage>
        <taxon>Archaea</taxon>
        <taxon>Methanobacteriati</taxon>
        <taxon>Methanobacteriota</taxon>
        <taxon>Stenosarchaea group</taxon>
        <taxon>Methanomicrobia</taxon>
        <taxon>Methanosarcinales</taxon>
        <taxon>Methanosarcinaceae</taxon>
        <taxon>Methanosarcina</taxon>
    </lineage>
</organism>
<dbReference type="HOGENOM" id="CLU_149101_0_0_2"/>
<dbReference type="RefSeq" id="WP_048172306.1">
    <property type="nucleotide sequence ID" value="NZ_CP009506.1"/>
</dbReference>
<dbReference type="KEGG" id="msw:MSSIT_2012"/>
<feature type="domain" description="CoA-binding" evidence="1">
    <location>
        <begin position="23"/>
        <end position="124"/>
    </location>
</feature>
<dbReference type="EMBL" id="CP009506">
    <property type="protein sequence ID" value="AKB28731.1"/>
    <property type="molecule type" value="Genomic_DNA"/>
</dbReference>
<gene>
    <name evidence="2" type="ORF">MSSIT_2012</name>
</gene>
<dbReference type="Proteomes" id="UP000033111">
    <property type="component" value="Chromosome"/>
</dbReference>
<reference evidence="2 3" key="1">
    <citation type="submission" date="2014-07" db="EMBL/GenBank/DDBJ databases">
        <title>Methanogenic archaea and the global carbon cycle.</title>
        <authorList>
            <person name="Henriksen J.R."/>
            <person name="Luke J."/>
            <person name="Reinhart S."/>
            <person name="Benedict M.N."/>
            <person name="Youngblut N.D."/>
            <person name="Metcalf M.E."/>
            <person name="Whitaker R.J."/>
            <person name="Metcalf W.W."/>
        </authorList>
    </citation>
    <scope>NUCLEOTIDE SEQUENCE [LARGE SCALE GENOMIC DNA]</scope>
    <source>
        <strain evidence="2 3">T4/M</strain>
    </source>
</reference>
<evidence type="ECO:0000313" key="3">
    <source>
        <dbReference type="Proteomes" id="UP000033111"/>
    </source>
</evidence>
<dbReference type="PATRIC" id="fig|1434120.4.peg.2601"/>
<dbReference type="InterPro" id="IPR003781">
    <property type="entry name" value="CoA-bd"/>
</dbReference>
<dbReference type="AlphaFoldDB" id="A0A0E3L8L5"/>
<proteinExistence type="predicted"/>
<protein>
    <recommendedName>
        <fullName evidence="1">CoA-binding domain-containing protein</fullName>
    </recommendedName>
</protein>
<dbReference type="Pfam" id="PF13380">
    <property type="entry name" value="CoA_binding_2"/>
    <property type="match status" value="1"/>
</dbReference>